<accession>A0A507C9H9</accession>
<dbReference type="AlphaFoldDB" id="A0A507C9H9"/>
<feature type="region of interest" description="Disordered" evidence="1">
    <location>
        <begin position="284"/>
        <end position="343"/>
    </location>
</feature>
<dbReference type="InterPro" id="IPR012388">
    <property type="entry name" value="CABLES1/2"/>
</dbReference>
<dbReference type="OrthoDB" id="5353095at2759"/>
<dbReference type="InterPro" id="IPR006671">
    <property type="entry name" value="Cyclin_N"/>
</dbReference>
<evidence type="ECO:0000259" key="2">
    <source>
        <dbReference type="Pfam" id="PF00134"/>
    </source>
</evidence>
<feature type="region of interest" description="Disordered" evidence="1">
    <location>
        <begin position="145"/>
        <end position="239"/>
    </location>
</feature>
<dbReference type="Pfam" id="PF00134">
    <property type="entry name" value="Cyclin_N"/>
    <property type="match status" value="1"/>
</dbReference>
<dbReference type="InterPro" id="IPR036915">
    <property type="entry name" value="Cyclin-like_sf"/>
</dbReference>
<dbReference type="PANTHER" id="PTHR22896">
    <property type="entry name" value="CDK5 AND ABL1 ENZYME SUBSTRATE 1"/>
    <property type="match status" value="1"/>
</dbReference>
<gene>
    <name evidence="3" type="ORF">SmJEL517_g03102</name>
</gene>
<evidence type="ECO:0000313" key="3">
    <source>
        <dbReference type="EMBL" id="TPX34203.1"/>
    </source>
</evidence>
<keyword evidence="4" id="KW-1185">Reference proteome</keyword>
<feature type="compositionally biased region" description="Polar residues" evidence="1">
    <location>
        <begin position="187"/>
        <end position="196"/>
    </location>
</feature>
<dbReference type="STRING" id="1806994.A0A507C9H9"/>
<dbReference type="EMBL" id="QEAO01000015">
    <property type="protein sequence ID" value="TPX34203.1"/>
    <property type="molecule type" value="Genomic_DNA"/>
</dbReference>
<dbReference type="Gene3D" id="1.10.472.10">
    <property type="entry name" value="Cyclin-like"/>
    <property type="match status" value="1"/>
</dbReference>
<sequence length="605" mass="66521">MEEPTLTNNHGIINGELILPSTSPDSPGPSILKGLSSKQKLNIAKRQASAVSFLSSISLGVPDPIPPPDIENSLISGYPPLTPRPQLSHSITQYSANALLQGTKRRPSTVSYTDVRAAGLGLDDGDVILNSNTAANASCSVPSQISGMIPRHESSGSNSDPANESGLPALFSTPANSSPRGTPRSMLRNTTNNDINPLTLDLPMEHASSPTTRKQRRNQQQQQQQQQAAQNRQDDTSPRHVLRPADLLTGGANSNDIAGRFGFVESPNGDPFINTLPRSISNHNNLRASSNTNNAGPTPLGTYYSSRDLVADSNGGGSSQLGHRRSSGSINSVSGRQQETQIGAVTKFFGKKKDKKNKKRDRVKSIGDRVMDKIGIGLSMDKRKKAESFAINLESAGSLQSEPDQSMVPYDPFFFEDPEIVPPDLDHLTNATKAYFMGSLVDKRAENVKREMNEHFREAHPEIDQSLTLSQVRNLKRVMLDVGRMQDMEVSSVACAYVYLEKLILKNHVSKLNRKLIAACCLLLAAKVNDPKEFDYAELLEAVDKEMDISPREVYAHEFQVYAALEFNLFLPAWEIYPHMQRILQLMEMGIDEYLHGRKFFLGNS</sequence>
<feature type="compositionally biased region" description="Low complexity" evidence="1">
    <location>
        <begin position="218"/>
        <end position="231"/>
    </location>
</feature>
<evidence type="ECO:0000256" key="1">
    <source>
        <dbReference type="SAM" id="MobiDB-lite"/>
    </source>
</evidence>
<feature type="compositionally biased region" description="Polar residues" evidence="1">
    <location>
        <begin position="284"/>
        <end position="296"/>
    </location>
</feature>
<feature type="compositionally biased region" description="Polar residues" evidence="1">
    <location>
        <begin position="327"/>
        <end position="343"/>
    </location>
</feature>
<dbReference type="GeneID" id="42004327"/>
<comment type="caution">
    <text evidence="3">The sequence shown here is derived from an EMBL/GenBank/DDBJ whole genome shotgun (WGS) entry which is preliminary data.</text>
</comment>
<dbReference type="RefSeq" id="XP_031025000.1">
    <property type="nucleotide sequence ID" value="XM_031169030.1"/>
</dbReference>
<organism evidence="3 4">
    <name type="scientific">Synchytrium microbalum</name>
    <dbReference type="NCBI Taxonomy" id="1806994"/>
    <lineage>
        <taxon>Eukaryota</taxon>
        <taxon>Fungi</taxon>
        <taxon>Fungi incertae sedis</taxon>
        <taxon>Chytridiomycota</taxon>
        <taxon>Chytridiomycota incertae sedis</taxon>
        <taxon>Chytridiomycetes</taxon>
        <taxon>Synchytriales</taxon>
        <taxon>Synchytriaceae</taxon>
        <taxon>Synchytrium</taxon>
    </lineage>
</organism>
<feature type="compositionally biased region" description="Polar residues" evidence="1">
    <location>
        <begin position="1"/>
        <end position="11"/>
    </location>
</feature>
<dbReference type="CDD" id="cd20556">
    <property type="entry name" value="CYCLIN_CABLES"/>
    <property type="match status" value="1"/>
</dbReference>
<proteinExistence type="predicted"/>
<feature type="domain" description="Cyclin N-terminal" evidence="2">
    <location>
        <begin position="462"/>
        <end position="569"/>
    </location>
</feature>
<dbReference type="GO" id="GO:0051726">
    <property type="term" value="P:regulation of cell cycle"/>
    <property type="evidence" value="ECO:0007669"/>
    <property type="project" value="InterPro"/>
</dbReference>
<name>A0A507C9H9_9FUNG</name>
<protein>
    <recommendedName>
        <fullName evidence="2">Cyclin N-terminal domain-containing protein</fullName>
    </recommendedName>
</protein>
<dbReference type="PANTHER" id="PTHR22896:SF0">
    <property type="entry name" value="CYCLIN N-TERMINAL DOMAIN-CONTAINING PROTEIN"/>
    <property type="match status" value="1"/>
</dbReference>
<reference evidence="3 4" key="1">
    <citation type="journal article" date="2019" name="Sci. Rep.">
        <title>Comparative genomics of chytrid fungi reveal insights into the obligate biotrophic and pathogenic lifestyle of Synchytrium endobioticum.</title>
        <authorList>
            <person name="van de Vossenberg B.T.L.H."/>
            <person name="Warris S."/>
            <person name="Nguyen H.D.T."/>
            <person name="van Gent-Pelzer M.P.E."/>
            <person name="Joly D.L."/>
            <person name="van de Geest H.C."/>
            <person name="Bonants P.J.M."/>
            <person name="Smith D.S."/>
            <person name="Levesque C.A."/>
            <person name="van der Lee T.A.J."/>
        </authorList>
    </citation>
    <scope>NUCLEOTIDE SEQUENCE [LARGE SCALE GENOMIC DNA]</scope>
    <source>
        <strain evidence="3 4">JEL517</strain>
    </source>
</reference>
<dbReference type="Proteomes" id="UP000319731">
    <property type="component" value="Unassembled WGS sequence"/>
</dbReference>
<evidence type="ECO:0000313" key="4">
    <source>
        <dbReference type="Proteomes" id="UP000319731"/>
    </source>
</evidence>
<dbReference type="SUPFAM" id="SSF47954">
    <property type="entry name" value="Cyclin-like"/>
    <property type="match status" value="1"/>
</dbReference>
<feature type="region of interest" description="Disordered" evidence="1">
    <location>
        <begin position="1"/>
        <end position="31"/>
    </location>
</feature>